<feature type="transmembrane region" description="Helical" evidence="1">
    <location>
        <begin position="144"/>
        <end position="168"/>
    </location>
</feature>
<feature type="transmembrane region" description="Helical" evidence="1">
    <location>
        <begin position="217"/>
        <end position="240"/>
    </location>
</feature>
<dbReference type="EMBL" id="CYHH01000004">
    <property type="protein sequence ID" value="CUB06782.1"/>
    <property type="molecule type" value="Genomic_DNA"/>
</dbReference>
<proteinExistence type="predicted"/>
<reference evidence="3" key="1">
    <citation type="submission" date="2015-08" db="EMBL/GenBank/DDBJ databases">
        <authorList>
            <person name="Babu N.S."/>
            <person name="Beckwith C.J."/>
            <person name="Beseler K.G."/>
            <person name="Brison A."/>
            <person name="Carone J.V."/>
            <person name="Caskin T.P."/>
            <person name="Diamond M."/>
            <person name="Durham M.E."/>
            <person name="Foxe J.M."/>
            <person name="Go M."/>
            <person name="Henderson B.A."/>
            <person name="Jones I.B."/>
            <person name="McGettigan J.A."/>
            <person name="Micheletti S.J."/>
            <person name="Nasrallah M.E."/>
            <person name="Ortiz D."/>
            <person name="Piller C.R."/>
            <person name="Privatt S.R."/>
            <person name="Schneider S.L."/>
            <person name="Sharp S."/>
            <person name="Smith T.C."/>
            <person name="Stanton J.D."/>
            <person name="Ullery H.E."/>
            <person name="Wilson R.J."/>
            <person name="Serrano M.G."/>
            <person name="Buck G."/>
            <person name="Lee V."/>
            <person name="Wang Y."/>
            <person name="Carvalho R."/>
            <person name="Voegtly L."/>
            <person name="Shi R."/>
            <person name="Duckworth R."/>
            <person name="Johnson A."/>
            <person name="Loviza R."/>
            <person name="Walstead R."/>
            <person name="Shah Z."/>
            <person name="Kiflezghi M."/>
            <person name="Wade K."/>
            <person name="Ball S.L."/>
            <person name="Bradley K.W."/>
            <person name="Asai D.J."/>
            <person name="Bowman C.A."/>
            <person name="Russell D.A."/>
            <person name="Pope W.H."/>
            <person name="Jacobs-Sera D."/>
            <person name="Hendrix R.W."/>
            <person name="Hatfull G.F."/>
        </authorList>
    </citation>
    <scope>NUCLEOTIDE SEQUENCE [LARGE SCALE GENOMIC DNA]</scope>
    <source>
        <strain evidence="3">JCM 19170</strain>
    </source>
</reference>
<feature type="transmembrane region" description="Helical" evidence="1">
    <location>
        <begin position="189"/>
        <end position="211"/>
    </location>
</feature>
<protein>
    <recommendedName>
        <fullName evidence="4">Etoposide-induced protein 2.4 (EI24)</fullName>
    </recommendedName>
</protein>
<keyword evidence="1" id="KW-0812">Transmembrane</keyword>
<sequence>MHAHILGYSQGWRWIADGFALWRRAPALTSYVSFAYVLILLLASSLPYLGQLIAPLLMPILSIGVLEGMAAAEAGRRPGPEILFAGFRGPWRSLALLGAFQLAGNLLAVLATVLVDGGLLLGLYRGTIDPASLEGDPQLLWPLLVWLAVALPVTMAYWFAPPLVAWYRQPWIKALFFSFYAMLRNWRPFLLYALGLAALAFVVAFAVSLLAALIHPYVLGIAMFLLPLVLVPTLFAGLYLQVRDVFGPR</sequence>
<evidence type="ECO:0008006" key="4">
    <source>
        <dbReference type="Google" id="ProtNLM"/>
    </source>
</evidence>
<feature type="transmembrane region" description="Helical" evidence="1">
    <location>
        <begin position="93"/>
        <end position="124"/>
    </location>
</feature>
<dbReference type="Proteomes" id="UP000182108">
    <property type="component" value="Unassembled WGS sequence"/>
</dbReference>
<dbReference type="AlphaFoldDB" id="A0A0K6ITX6"/>
<evidence type="ECO:0000313" key="3">
    <source>
        <dbReference type="Proteomes" id="UP000182108"/>
    </source>
</evidence>
<accession>A0A0K6ITX6</accession>
<dbReference type="NCBIfam" id="NF041043">
    <property type="entry name" value="BPSS1780_fam"/>
    <property type="match status" value="1"/>
</dbReference>
<keyword evidence="1" id="KW-0472">Membrane</keyword>
<dbReference type="RefSeq" id="WP_055423246.1">
    <property type="nucleotide sequence ID" value="NZ_CYHH01000004.1"/>
</dbReference>
<evidence type="ECO:0000256" key="1">
    <source>
        <dbReference type="SAM" id="Phobius"/>
    </source>
</evidence>
<organism evidence="2 3">
    <name type="scientific">Tepidiphilus thermophilus</name>
    <dbReference type="NCBI Taxonomy" id="876478"/>
    <lineage>
        <taxon>Bacteria</taxon>
        <taxon>Pseudomonadati</taxon>
        <taxon>Pseudomonadota</taxon>
        <taxon>Hydrogenophilia</taxon>
        <taxon>Hydrogenophilales</taxon>
        <taxon>Hydrogenophilaceae</taxon>
        <taxon>Tepidiphilus</taxon>
    </lineage>
</organism>
<dbReference type="InterPro" id="IPR047798">
    <property type="entry name" value="BPSS1780-like"/>
</dbReference>
<dbReference type="OrthoDB" id="5298483at2"/>
<evidence type="ECO:0000313" key="2">
    <source>
        <dbReference type="EMBL" id="CUB06782.1"/>
    </source>
</evidence>
<name>A0A0K6ITX6_9PROT</name>
<feature type="transmembrane region" description="Helical" evidence="1">
    <location>
        <begin position="52"/>
        <end position="72"/>
    </location>
</feature>
<feature type="transmembrane region" description="Helical" evidence="1">
    <location>
        <begin position="28"/>
        <end position="46"/>
    </location>
</feature>
<gene>
    <name evidence="2" type="ORF">Ga0061068_10442</name>
</gene>
<keyword evidence="3" id="KW-1185">Reference proteome</keyword>
<keyword evidence="1" id="KW-1133">Transmembrane helix</keyword>